<dbReference type="OrthoDB" id="92090at2759"/>
<dbReference type="EMBL" id="RQTK01000547">
    <property type="protein sequence ID" value="RUS77841.1"/>
    <property type="molecule type" value="Genomic_DNA"/>
</dbReference>
<name>A0A433T8D1_ELYCH</name>
<evidence type="ECO:0000313" key="2">
    <source>
        <dbReference type="Proteomes" id="UP000271974"/>
    </source>
</evidence>
<dbReference type="PANTHER" id="PTHR31569">
    <property type="entry name" value="SWIM-TYPE DOMAIN-CONTAINING PROTEIN"/>
    <property type="match status" value="1"/>
</dbReference>
<gene>
    <name evidence="1" type="ORF">EGW08_014393</name>
</gene>
<feature type="non-terminal residue" evidence="1">
    <location>
        <position position="113"/>
    </location>
</feature>
<evidence type="ECO:0008006" key="3">
    <source>
        <dbReference type="Google" id="ProtNLM"/>
    </source>
</evidence>
<dbReference type="PANTHER" id="PTHR31569:SF4">
    <property type="entry name" value="SWIM-TYPE DOMAIN-CONTAINING PROTEIN"/>
    <property type="match status" value="1"/>
</dbReference>
<sequence length="113" mass="13323">MSDKCSNEASAIKTVLPWARHLCHWHVYSAMEEKNKSLKIEKAVKQRVTHIHMGLKNTTDARQFKQLEEELESLSPDFFSYYSQQWQPCKDQWASYLRVNVVNFCNDTNNLVE</sequence>
<organism evidence="1 2">
    <name type="scientific">Elysia chlorotica</name>
    <name type="common">Eastern emerald elysia</name>
    <name type="synonym">Sea slug</name>
    <dbReference type="NCBI Taxonomy" id="188477"/>
    <lineage>
        <taxon>Eukaryota</taxon>
        <taxon>Metazoa</taxon>
        <taxon>Spiralia</taxon>
        <taxon>Lophotrochozoa</taxon>
        <taxon>Mollusca</taxon>
        <taxon>Gastropoda</taxon>
        <taxon>Heterobranchia</taxon>
        <taxon>Euthyneura</taxon>
        <taxon>Panpulmonata</taxon>
        <taxon>Sacoglossa</taxon>
        <taxon>Placobranchoidea</taxon>
        <taxon>Plakobranchidae</taxon>
        <taxon>Elysia</taxon>
    </lineage>
</organism>
<protein>
    <recommendedName>
        <fullName evidence="3">MULE transposase domain-containing protein</fullName>
    </recommendedName>
</protein>
<keyword evidence="2" id="KW-1185">Reference proteome</keyword>
<proteinExistence type="predicted"/>
<dbReference type="AlphaFoldDB" id="A0A433T8D1"/>
<dbReference type="Proteomes" id="UP000271974">
    <property type="component" value="Unassembled WGS sequence"/>
</dbReference>
<accession>A0A433T8D1</accession>
<reference evidence="1 2" key="1">
    <citation type="submission" date="2019-01" db="EMBL/GenBank/DDBJ databases">
        <title>A draft genome assembly of the solar-powered sea slug Elysia chlorotica.</title>
        <authorList>
            <person name="Cai H."/>
            <person name="Li Q."/>
            <person name="Fang X."/>
            <person name="Li J."/>
            <person name="Curtis N.E."/>
            <person name="Altenburger A."/>
            <person name="Shibata T."/>
            <person name="Feng M."/>
            <person name="Maeda T."/>
            <person name="Schwartz J.A."/>
            <person name="Shigenobu S."/>
            <person name="Lundholm N."/>
            <person name="Nishiyama T."/>
            <person name="Yang H."/>
            <person name="Hasebe M."/>
            <person name="Li S."/>
            <person name="Pierce S.K."/>
            <person name="Wang J."/>
        </authorList>
    </citation>
    <scope>NUCLEOTIDE SEQUENCE [LARGE SCALE GENOMIC DNA]</scope>
    <source>
        <strain evidence="1">EC2010</strain>
        <tissue evidence="1">Whole organism of an adult</tissue>
    </source>
</reference>
<comment type="caution">
    <text evidence="1">The sequence shown here is derived from an EMBL/GenBank/DDBJ whole genome shotgun (WGS) entry which is preliminary data.</text>
</comment>
<evidence type="ECO:0000313" key="1">
    <source>
        <dbReference type="EMBL" id="RUS77841.1"/>
    </source>
</evidence>
<dbReference type="InterPro" id="IPR052579">
    <property type="entry name" value="Zinc_finger_SWIM"/>
</dbReference>